<dbReference type="AlphaFoldDB" id="A0A285JPH8"/>
<feature type="compositionally biased region" description="Gly residues" evidence="4">
    <location>
        <begin position="467"/>
        <end position="481"/>
    </location>
</feature>
<comment type="similarity">
    <text evidence="1">Belongs to the PstS family.</text>
</comment>
<evidence type="ECO:0000256" key="6">
    <source>
        <dbReference type="SAM" id="SignalP"/>
    </source>
</evidence>
<evidence type="ECO:0000256" key="1">
    <source>
        <dbReference type="ARBA" id="ARBA00008725"/>
    </source>
</evidence>
<dbReference type="InterPro" id="IPR050962">
    <property type="entry name" value="Phosphate-bind_PstS"/>
</dbReference>
<dbReference type="Gene3D" id="3.40.190.10">
    <property type="entry name" value="Periplasmic binding protein-like II"/>
    <property type="match status" value="2"/>
</dbReference>
<dbReference type="NCBIfam" id="TIGR00975">
    <property type="entry name" value="3a0107s03"/>
    <property type="match status" value="1"/>
</dbReference>
<dbReference type="OrthoDB" id="9801510at2"/>
<keyword evidence="9" id="KW-1185">Reference proteome</keyword>
<evidence type="ECO:0000313" key="9">
    <source>
        <dbReference type="Proteomes" id="UP000219612"/>
    </source>
</evidence>
<keyword evidence="5" id="KW-0812">Transmembrane</keyword>
<accession>A0A285JPH8</accession>
<dbReference type="Pfam" id="PF12849">
    <property type="entry name" value="PBP_like_2"/>
    <property type="match status" value="1"/>
</dbReference>
<feature type="region of interest" description="Disordered" evidence="4">
    <location>
        <begin position="422"/>
        <end position="504"/>
    </location>
</feature>
<evidence type="ECO:0000259" key="7">
    <source>
        <dbReference type="Pfam" id="PF12849"/>
    </source>
</evidence>
<evidence type="ECO:0000256" key="5">
    <source>
        <dbReference type="SAM" id="Phobius"/>
    </source>
</evidence>
<dbReference type="GO" id="GO:0035435">
    <property type="term" value="P:phosphate ion transmembrane transport"/>
    <property type="evidence" value="ECO:0007669"/>
    <property type="project" value="InterPro"/>
</dbReference>
<dbReference type="PANTHER" id="PTHR42996">
    <property type="entry name" value="PHOSPHATE-BINDING PROTEIN PSTS"/>
    <property type="match status" value="1"/>
</dbReference>
<evidence type="ECO:0000313" key="8">
    <source>
        <dbReference type="EMBL" id="SNY62199.1"/>
    </source>
</evidence>
<dbReference type="GO" id="GO:0042301">
    <property type="term" value="F:phosphate ion binding"/>
    <property type="evidence" value="ECO:0007669"/>
    <property type="project" value="InterPro"/>
</dbReference>
<keyword evidence="2" id="KW-0813">Transport</keyword>
<evidence type="ECO:0000256" key="3">
    <source>
        <dbReference type="ARBA" id="ARBA00022592"/>
    </source>
</evidence>
<reference evidence="8 9" key="1">
    <citation type="submission" date="2017-09" db="EMBL/GenBank/DDBJ databases">
        <authorList>
            <person name="Ehlers B."/>
            <person name="Leendertz F.H."/>
        </authorList>
    </citation>
    <scope>NUCLEOTIDE SEQUENCE [LARGE SCALE GENOMIC DNA]</scope>
    <source>
        <strain evidence="8 9">CGMCC 4.6857</strain>
    </source>
</reference>
<gene>
    <name evidence="8" type="ORF">SAMN05421748_123101</name>
</gene>
<dbReference type="GO" id="GO:0043190">
    <property type="term" value="C:ATP-binding cassette (ABC) transporter complex"/>
    <property type="evidence" value="ECO:0007669"/>
    <property type="project" value="InterPro"/>
</dbReference>
<dbReference type="SUPFAM" id="SSF53850">
    <property type="entry name" value="Periplasmic binding protein-like II"/>
    <property type="match status" value="1"/>
</dbReference>
<sequence length="559" mass="58005">MRRIGRVIIAAATALAVMMTGAPPALADTYVPVTGAGSTWSENAIRQWASNVEQYGMRVNYDGTGSTNGRNQFASGLTDFGVSEIPYGKDDGASTEARPKFPFAYMPIVAGGTAFMYNLKVGNKLVTNLRLSGDTLAKIFTNVITVWNDPAVKADNPGLALPARKIVPVVRSDGSGTTAQFTTWMSNQHPNIWNAYCAKAGRKNPCGVTSLYPVIPGTATTAQSGSQSVAGYVAQEGSQGAITYVEYSYALYAKFPVAKIRNASNYYIEPTAQSVAVALLAAQINTNKNSPDYLTQDLRPVYNYKDKRTYPLSSYSYMLIPVDQENSRFKVAKGKTLGDFSYYFLCEGQQQADQLGYSPLPINLVKAGLEQVRRIPGVAKQTVDIQKCNNPTFSKDGTNTLAKNAPFPSECDKVGVTQCNKGTGGAEADTPTTGGGKKPTGTAGGGTNAGTPGGGTKASNPTKSATAGGGTTGGGASGGSMGTTAPAAIDPDTGQAIGGTGGGEGTGSIDSAAAIPVSVGTQVDGTLKTVLIALACALLIGLTMGPPLAARLLNRGDRR</sequence>
<feature type="transmembrane region" description="Helical" evidence="5">
    <location>
        <begin position="530"/>
        <end position="553"/>
    </location>
</feature>
<dbReference type="Proteomes" id="UP000219612">
    <property type="component" value="Unassembled WGS sequence"/>
</dbReference>
<feature type="domain" description="PBP" evidence="7">
    <location>
        <begin position="27"/>
        <end position="346"/>
    </location>
</feature>
<keyword evidence="5" id="KW-0472">Membrane</keyword>
<evidence type="ECO:0000256" key="4">
    <source>
        <dbReference type="SAM" id="MobiDB-lite"/>
    </source>
</evidence>
<dbReference type="CDD" id="cd13565">
    <property type="entry name" value="PBP2_PstS"/>
    <property type="match status" value="1"/>
</dbReference>
<name>A0A285JPH8_9ACTN</name>
<dbReference type="PANTHER" id="PTHR42996:SF1">
    <property type="entry name" value="PHOSPHATE-BINDING PROTEIN PSTS"/>
    <property type="match status" value="1"/>
</dbReference>
<dbReference type="InterPro" id="IPR024370">
    <property type="entry name" value="PBP_domain"/>
</dbReference>
<feature type="chain" id="PRO_5013012820" evidence="6">
    <location>
        <begin position="28"/>
        <end position="559"/>
    </location>
</feature>
<proteinExistence type="inferred from homology"/>
<feature type="compositionally biased region" description="Gly residues" evidence="4">
    <location>
        <begin position="433"/>
        <end position="456"/>
    </location>
</feature>
<dbReference type="RefSeq" id="WP_097326612.1">
    <property type="nucleotide sequence ID" value="NZ_OBDY01000023.1"/>
</dbReference>
<feature type="signal peptide" evidence="6">
    <location>
        <begin position="1"/>
        <end position="27"/>
    </location>
</feature>
<keyword evidence="5" id="KW-1133">Transmembrane helix</keyword>
<keyword evidence="6" id="KW-0732">Signal</keyword>
<evidence type="ECO:0000256" key="2">
    <source>
        <dbReference type="ARBA" id="ARBA00022448"/>
    </source>
</evidence>
<organism evidence="8 9">
    <name type="scientific">Paractinoplanes atraurantiacus</name>
    <dbReference type="NCBI Taxonomy" id="1036182"/>
    <lineage>
        <taxon>Bacteria</taxon>
        <taxon>Bacillati</taxon>
        <taxon>Actinomycetota</taxon>
        <taxon>Actinomycetes</taxon>
        <taxon>Micromonosporales</taxon>
        <taxon>Micromonosporaceae</taxon>
        <taxon>Paractinoplanes</taxon>
    </lineage>
</organism>
<keyword evidence="3" id="KW-0592">Phosphate transport</keyword>
<dbReference type="InterPro" id="IPR005673">
    <property type="entry name" value="ABC_phos-bd_PstS"/>
</dbReference>
<dbReference type="EMBL" id="OBDY01000023">
    <property type="protein sequence ID" value="SNY62199.1"/>
    <property type="molecule type" value="Genomic_DNA"/>
</dbReference>
<protein>
    <submittedName>
        <fullName evidence="8">Phosphate ABC transporter, phosphate-binding protein</fullName>
    </submittedName>
</protein>